<dbReference type="AlphaFoldDB" id="A0A9Q7NUM3"/>
<evidence type="ECO:0000313" key="1">
    <source>
        <dbReference type="EMBL" id="RTQ25383.1"/>
    </source>
</evidence>
<reference evidence="1 2" key="1">
    <citation type="submission" date="2018-12" db="EMBL/GenBank/DDBJ databases">
        <title>The Batch Genome Submission of Enterobacter spp. strains.</title>
        <authorList>
            <person name="Wei L."/>
            <person name="Wu W."/>
            <person name="Lin J."/>
            <person name="Zhang X."/>
            <person name="Feng Y."/>
            <person name="Zong Z."/>
        </authorList>
    </citation>
    <scope>NUCLEOTIDE SEQUENCE [LARGE SCALE GENOMIC DNA]</scope>
    <source>
        <strain evidence="1 2">SCEM020047</strain>
    </source>
</reference>
<organism evidence="1 2">
    <name type="scientific">Enterobacter mori</name>
    <dbReference type="NCBI Taxonomy" id="539813"/>
    <lineage>
        <taxon>Bacteria</taxon>
        <taxon>Pseudomonadati</taxon>
        <taxon>Pseudomonadota</taxon>
        <taxon>Gammaproteobacteria</taxon>
        <taxon>Enterobacterales</taxon>
        <taxon>Enterobacteriaceae</taxon>
        <taxon>Enterobacter</taxon>
    </lineage>
</organism>
<proteinExistence type="predicted"/>
<comment type="caution">
    <text evidence="1">The sequence shown here is derived from an EMBL/GenBank/DDBJ whole genome shotgun (WGS) entry which is preliminary data.</text>
</comment>
<dbReference type="Proteomes" id="UP000282263">
    <property type="component" value="Unassembled WGS sequence"/>
</dbReference>
<protein>
    <submittedName>
        <fullName evidence="1">Uncharacterized protein</fullName>
    </submittedName>
</protein>
<evidence type="ECO:0000313" key="2">
    <source>
        <dbReference type="Proteomes" id="UP000282263"/>
    </source>
</evidence>
<accession>A0A9Q7NUM3</accession>
<gene>
    <name evidence="1" type="ORF">EKN29_07430</name>
</gene>
<dbReference type="EMBL" id="RXPP01000006">
    <property type="protein sequence ID" value="RTQ25383.1"/>
    <property type="molecule type" value="Genomic_DNA"/>
</dbReference>
<sequence length="100" mass="11665">MHISTTRQARATSRIALRCRLIIFASNIHEAYLIGRRFFGNAKAVKKCLGDKRFALSCARRGRCITAFRRCWQSRFYTIRSSSYGNGTCHRCRRRACSRR</sequence>
<name>A0A9Q7NUM3_9ENTR</name>